<reference evidence="3" key="1">
    <citation type="submission" date="2016-11" db="EMBL/GenBank/DDBJ databases">
        <title>The genome sequence of Colletotrichum cuscutae.</title>
        <authorList>
            <person name="Baroncelli R."/>
        </authorList>
    </citation>
    <scope>NUCLEOTIDE SEQUENCE</scope>
    <source>
        <strain evidence="3">IMI 304802</strain>
    </source>
</reference>
<keyword evidence="2" id="KW-0472">Membrane</keyword>
<evidence type="ECO:0000256" key="2">
    <source>
        <dbReference type="SAM" id="Phobius"/>
    </source>
</evidence>
<dbReference type="EMBL" id="MPDP01000266">
    <property type="protein sequence ID" value="KAK1463789.1"/>
    <property type="molecule type" value="Genomic_DNA"/>
</dbReference>
<feature type="compositionally biased region" description="Basic and acidic residues" evidence="1">
    <location>
        <begin position="188"/>
        <end position="197"/>
    </location>
</feature>
<comment type="caution">
    <text evidence="3">The sequence shown here is derived from an EMBL/GenBank/DDBJ whole genome shotgun (WGS) entry which is preliminary data.</text>
</comment>
<feature type="transmembrane region" description="Helical" evidence="2">
    <location>
        <begin position="1240"/>
        <end position="1262"/>
    </location>
</feature>
<evidence type="ECO:0000313" key="4">
    <source>
        <dbReference type="Proteomes" id="UP001239213"/>
    </source>
</evidence>
<accession>A0AAI9XU18</accession>
<sequence>MVFVGGGVFCVLPAALLLVLLVAAGFSVLKASLELLACNSVLVFACWYRWVAMTLTYGTRSEILLLKALLVPCCRVGVLRAVDYGGGCWFKIRNLYQARSQPEPPSKPGAMTWLAATTGLAAGASQGPGDPTLVQGIAARETYRALRQKTRRGWEGRQGEGVRLEEAYELPISGGGEGQESEEERDLDTETEREERVEDTGVLIVKDHRAEIERERERERRERQQRCLMTFWFKRSKPRATPRSPLRLQILGASVSTGALYDGTAWERGEMGTPQGDLTELEEAKHTQIDGQAAVRPVEDKVGLGDMKETERERLKRGDEDGNTRGRCHFQSFSFSKTWKSGRVEEYPYVPCISISHFLRWLHPTGSREAVRFAISFESPQYMVCIFWRKGGTGSDAGGPVRRTYGYATYCVGTLPTLLCYLRGPRGNAHQPQLPHDSIQTTYSRGQGHSPLVGAAPRAAAPTRRHHQAPGTLTLRMPSFPYECLESSDLTYLTLGTYLRQSNIDNPNHPPQIPMTASLVRRTQKGLVSINPYDIISISTRGPRQSLASSHSSSYGILGNTPGCTLSSSELENPFGKPILSTNLGRGIWVLCLIIIVDRPFNIVRGTKSTWRANTLVAFSLALRLLAWANFAHLHSASSQRQSGFTHLILVSILQAGQTSGDNCRTCRVNRRQGFALLSQLSCFVRITSPRFLGSQPLRKPTYHRGLTAPHPRRTYSRTEYARTYGPVLVPRISSPANFWCYTRKDRAGSSYGYWRRQALSHPYVLRTRIQSDNKHLTPYLMSRSRFSRRLPLALILCSAPLSLKDLPAQKHLGVLGALGGGGGGVWEMSAPFVANIRLFVPSSAALAPGITSVYREYLNRPYPDAGTAAPFGGRRSDPSFRLAFCRAADPSTTVAFGPIPGRRRPESIRSKVHLKQLGVLGGGLASPKVPQIGLRCVFCGGFSLPRHNDSVPMRLCLTPYLAFIIGTIDATRDTVNHLVKFTMAFPGPSDECFQKNMPLPSQYSDTEAPLMLHVNYPPPPPRTTTEIFSWGSNIARVVEVWLDWLLLRGRAHSRRMSVPCNRDHRQRPCASQVYRPRTLMVEHWLARLVGNPNEVMLSEGRTHRFRGQQIDDVLVLTISERGEMRMMASTLASSRSMDQPMARKLFRSDSIYGYSFRSFIVDATISGNPWRSIPQYRACNVEPERELGVRRQGHCLEKTGQNDASPKISKAPWFLASFRGPSFADPTEYGPCSQNTGQWVMLWGPGSFFFFFFFSFFFLLFSILRFHGPPTAVTALMLGGSTGRLDHSTPNLALAILNTEAIRLPRGEWGSLSPSLIFFLRYAVLGAGRKESYPAPGTFNPIPWSNVITKEAQGDSPPPNPKSLQPRGGTRLFRLPSHRARCASAVLAVSRPQGTHGTSVCHWRAEDILSIRTSTSFIARILGSKKAVETQIDPDW</sequence>
<dbReference type="Proteomes" id="UP001239213">
    <property type="component" value="Unassembled WGS sequence"/>
</dbReference>
<evidence type="ECO:0000313" key="3">
    <source>
        <dbReference type="EMBL" id="KAK1463789.1"/>
    </source>
</evidence>
<keyword evidence="2" id="KW-0812">Transmembrane</keyword>
<evidence type="ECO:0000256" key="1">
    <source>
        <dbReference type="SAM" id="MobiDB-lite"/>
    </source>
</evidence>
<keyword evidence="4" id="KW-1185">Reference proteome</keyword>
<proteinExistence type="predicted"/>
<name>A0AAI9XU18_9PEZI</name>
<feature type="region of interest" description="Disordered" evidence="1">
    <location>
        <begin position="1351"/>
        <end position="1371"/>
    </location>
</feature>
<organism evidence="3 4">
    <name type="scientific">Colletotrichum cuscutae</name>
    <dbReference type="NCBI Taxonomy" id="1209917"/>
    <lineage>
        <taxon>Eukaryota</taxon>
        <taxon>Fungi</taxon>
        <taxon>Dikarya</taxon>
        <taxon>Ascomycota</taxon>
        <taxon>Pezizomycotina</taxon>
        <taxon>Sordariomycetes</taxon>
        <taxon>Hypocreomycetidae</taxon>
        <taxon>Glomerellales</taxon>
        <taxon>Glomerellaceae</taxon>
        <taxon>Colletotrichum</taxon>
        <taxon>Colletotrichum acutatum species complex</taxon>
    </lineage>
</organism>
<feature type="region of interest" description="Disordered" evidence="1">
    <location>
        <begin position="170"/>
        <end position="197"/>
    </location>
</feature>
<keyword evidence="2" id="KW-1133">Transmembrane helix</keyword>
<gene>
    <name evidence="3" type="ORF">CCUS01_08203</name>
</gene>
<protein>
    <submittedName>
        <fullName evidence="3">Uncharacterized protein</fullName>
    </submittedName>
</protein>